<gene>
    <name evidence="1" type="ORF">RRG08_004567</name>
</gene>
<dbReference type="EMBL" id="JAWDGP010001658">
    <property type="protein sequence ID" value="KAK3789495.1"/>
    <property type="molecule type" value="Genomic_DNA"/>
</dbReference>
<proteinExistence type="predicted"/>
<reference evidence="1" key="1">
    <citation type="journal article" date="2023" name="G3 (Bethesda)">
        <title>A reference genome for the long-term kleptoplast-retaining sea slug Elysia crispata morphotype clarki.</title>
        <authorList>
            <person name="Eastman K.E."/>
            <person name="Pendleton A.L."/>
            <person name="Shaikh M.A."/>
            <person name="Suttiyut T."/>
            <person name="Ogas R."/>
            <person name="Tomko P."/>
            <person name="Gavelis G."/>
            <person name="Widhalm J.R."/>
            <person name="Wisecaver J.H."/>
        </authorList>
    </citation>
    <scope>NUCLEOTIDE SEQUENCE</scope>
    <source>
        <strain evidence="1">ECLA1</strain>
    </source>
</reference>
<evidence type="ECO:0000313" key="2">
    <source>
        <dbReference type="Proteomes" id="UP001283361"/>
    </source>
</evidence>
<comment type="caution">
    <text evidence="1">The sequence shown here is derived from an EMBL/GenBank/DDBJ whole genome shotgun (WGS) entry which is preliminary data.</text>
</comment>
<dbReference type="AlphaFoldDB" id="A0AAE1E0W8"/>
<sequence length="117" mass="13476">MGDSFVDGDVAGWFCPNVSDLSMFKYFILFETSKLTSLILARRDVSEFFHSSSPQIINHDTGASKLRLVRQTCSGFLINTPVMMFSQNVMRLLDARHRQRERLLHLNTVKPRSLPWV</sequence>
<organism evidence="1 2">
    <name type="scientific">Elysia crispata</name>
    <name type="common">lettuce slug</name>
    <dbReference type="NCBI Taxonomy" id="231223"/>
    <lineage>
        <taxon>Eukaryota</taxon>
        <taxon>Metazoa</taxon>
        <taxon>Spiralia</taxon>
        <taxon>Lophotrochozoa</taxon>
        <taxon>Mollusca</taxon>
        <taxon>Gastropoda</taxon>
        <taxon>Heterobranchia</taxon>
        <taxon>Euthyneura</taxon>
        <taxon>Panpulmonata</taxon>
        <taxon>Sacoglossa</taxon>
        <taxon>Placobranchoidea</taxon>
        <taxon>Plakobranchidae</taxon>
        <taxon>Elysia</taxon>
    </lineage>
</organism>
<evidence type="ECO:0000313" key="1">
    <source>
        <dbReference type="EMBL" id="KAK3789495.1"/>
    </source>
</evidence>
<protein>
    <submittedName>
        <fullName evidence="1">Uncharacterized protein</fullName>
    </submittedName>
</protein>
<dbReference type="Proteomes" id="UP001283361">
    <property type="component" value="Unassembled WGS sequence"/>
</dbReference>
<accession>A0AAE1E0W8</accession>
<name>A0AAE1E0W8_9GAST</name>
<keyword evidence="2" id="KW-1185">Reference proteome</keyword>